<keyword evidence="3" id="KW-0807">Transducer</keyword>
<keyword evidence="4" id="KW-0472">Membrane</keyword>
<evidence type="ECO:0000256" key="1">
    <source>
        <dbReference type="ARBA" id="ARBA00022500"/>
    </source>
</evidence>
<evidence type="ECO:0000256" key="4">
    <source>
        <dbReference type="SAM" id="Phobius"/>
    </source>
</evidence>
<dbReference type="InterPro" id="IPR051310">
    <property type="entry name" value="MCP_chemotaxis"/>
</dbReference>
<dbReference type="InterPro" id="IPR003660">
    <property type="entry name" value="HAMP_dom"/>
</dbReference>
<dbReference type="InterPro" id="IPR024478">
    <property type="entry name" value="HlyB_4HB_MCP"/>
</dbReference>
<dbReference type="GO" id="GO:0007165">
    <property type="term" value="P:signal transduction"/>
    <property type="evidence" value="ECO:0007669"/>
    <property type="project" value="UniProtKB-KW"/>
</dbReference>
<dbReference type="GO" id="GO:0006935">
    <property type="term" value="P:chemotaxis"/>
    <property type="evidence" value="ECO:0007669"/>
    <property type="project" value="UniProtKB-KW"/>
</dbReference>
<dbReference type="SUPFAM" id="SSF58104">
    <property type="entry name" value="Methyl-accepting chemotaxis protein (MCP) signaling domain"/>
    <property type="match status" value="1"/>
</dbReference>
<dbReference type="Gene3D" id="1.10.287.950">
    <property type="entry name" value="Methyl-accepting chemotaxis protein"/>
    <property type="match status" value="1"/>
</dbReference>
<proteinExistence type="inferred from homology"/>
<dbReference type="PANTHER" id="PTHR43531:SF11">
    <property type="entry name" value="METHYL-ACCEPTING CHEMOTAXIS PROTEIN 3"/>
    <property type="match status" value="1"/>
</dbReference>
<reference evidence="7" key="1">
    <citation type="submission" date="2018-09" db="EMBL/GenBank/DDBJ databases">
        <title>Murine metabolic-syndrome-specific gut microbial biobank.</title>
        <authorList>
            <person name="Liu C."/>
        </authorList>
    </citation>
    <scope>NUCLEOTIDE SEQUENCE</scope>
    <source>
        <strain evidence="7">D42-62</strain>
    </source>
</reference>
<dbReference type="GO" id="GO:0004888">
    <property type="term" value="F:transmembrane signaling receptor activity"/>
    <property type="evidence" value="ECO:0007669"/>
    <property type="project" value="TreeGrafter"/>
</dbReference>
<feature type="transmembrane region" description="Helical" evidence="4">
    <location>
        <begin position="186"/>
        <end position="207"/>
    </location>
</feature>
<evidence type="ECO:0000259" key="6">
    <source>
        <dbReference type="PROSITE" id="PS50885"/>
    </source>
</evidence>
<protein>
    <submittedName>
        <fullName evidence="7">Methyl-accepting chemotaxis protein</fullName>
    </submittedName>
</protein>
<feature type="domain" description="HAMP" evidence="6">
    <location>
        <begin position="213"/>
        <end position="265"/>
    </location>
</feature>
<evidence type="ECO:0000313" key="8">
    <source>
        <dbReference type="Proteomes" id="UP001154420"/>
    </source>
</evidence>
<dbReference type="SMART" id="SM00283">
    <property type="entry name" value="MA"/>
    <property type="match status" value="1"/>
</dbReference>
<dbReference type="OrthoDB" id="9814363at2"/>
<dbReference type="Pfam" id="PF00672">
    <property type="entry name" value="HAMP"/>
    <property type="match status" value="1"/>
</dbReference>
<feature type="domain" description="Methyl-accepting transducer" evidence="5">
    <location>
        <begin position="315"/>
        <end position="544"/>
    </location>
</feature>
<dbReference type="Pfam" id="PF12729">
    <property type="entry name" value="4HB_MCP_1"/>
    <property type="match status" value="1"/>
</dbReference>
<keyword evidence="4" id="KW-0812">Transmembrane</keyword>
<evidence type="ECO:0000256" key="2">
    <source>
        <dbReference type="ARBA" id="ARBA00029447"/>
    </source>
</evidence>
<dbReference type="PROSITE" id="PS50111">
    <property type="entry name" value="CHEMOTAXIS_TRANSDUC_2"/>
    <property type="match status" value="1"/>
</dbReference>
<dbReference type="Gene3D" id="6.10.340.10">
    <property type="match status" value="1"/>
</dbReference>
<evidence type="ECO:0000313" key="7">
    <source>
        <dbReference type="EMBL" id="NBJ93182.1"/>
    </source>
</evidence>
<dbReference type="Pfam" id="PF00015">
    <property type="entry name" value="MCPsignal"/>
    <property type="match status" value="1"/>
</dbReference>
<accession>A0A9X5BGF6</accession>
<dbReference type="Proteomes" id="UP001154420">
    <property type="component" value="Unassembled WGS sequence"/>
</dbReference>
<dbReference type="InterPro" id="IPR004089">
    <property type="entry name" value="MCPsignal_dom"/>
</dbReference>
<keyword evidence="1" id="KW-0145">Chemotaxis</keyword>
<dbReference type="EMBL" id="QZDT01000016">
    <property type="protein sequence ID" value="NBJ93182.1"/>
    <property type="molecule type" value="Genomic_DNA"/>
</dbReference>
<comment type="similarity">
    <text evidence="2">Belongs to the methyl-accepting chemotaxis (MCP) protein family.</text>
</comment>
<evidence type="ECO:0000256" key="3">
    <source>
        <dbReference type="PROSITE-ProRule" id="PRU00284"/>
    </source>
</evidence>
<name>A0A9X5BGF6_9FIRM</name>
<dbReference type="CDD" id="cd06225">
    <property type="entry name" value="HAMP"/>
    <property type="match status" value="1"/>
</dbReference>
<gene>
    <name evidence="7" type="ORF">D5281_11385</name>
</gene>
<feature type="transmembrane region" description="Helical" evidence="4">
    <location>
        <begin position="20"/>
        <end position="41"/>
    </location>
</feature>
<keyword evidence="4" id="KW-1133">Transmembrane helix</keyword>
<comment type="caution">
    <text evidence="7">The sequence shown here is derived from an EMBL/GenBank/DDBJ whole genome shotgun (WGS) entry which is preliminary data.</text>
</comment>
<sequence length="559" mass="60352">MLTKKMEKMKMQQKLNFGYIIVIVLMVISGLFSIISLRTLYGNLTSYTNGAQVVETATQMSRVHINVAARDIREMALNDDTSAYSTYKAEIEERVEKAREEIVALKATGLIDADTVESFSNSLEEWIEVGYEIIGELEAGNREEATQLIFNDCVPLLNKLITAAQEIDVIAGDITNEALISSRNSFYIGVAVTIAFIILATILSFYIGRKIIVAVTTPLVEIESVAKGLAQGNLHNDLTYQSEDEIGSLADNLRDSIKTLSTYVDDISRTMSEFSKGNFVVQPAVEWKGDFEGIHESFMMFEDKMADTIRGIQEVAEQVKSGSDNVSDSSTDLAQAATEQAGIAQELAATIESVSGQVSQNAESAKEISRKVENMGEEIFQGNEKMQEMVLSMKEISNASQEIGKIIATINDIASQTNLLALNASIEAARAGEAGRGFAVVADQVSTLASQSSDAAKESTVLIESSMRAVKKGVVIAEETAKQLENVVTGSKTITAEVSKVANALEAQEDSFAQINSGVDNINDVVQTNAATSQECAAASQEMNNQAGALESLVGKFNI</sequence>
<organism evidence="7 8">
    <name type="scientific">Parablautia muri</name>
    <dbReference type="NCBI Taxonomy" id="2320879"/>
    <lineage>
        <taxon>Bacteria</taxon>
        <taxon>Bacillati</taxon>
        <taxon>Bacillota</taxon>
        <taxon>Clostridia</taxon>
        <taxon>Lachnospirales</taxon>
        <taxon>Lachnospiraceae</taxon>
        <taxon>Parablautia</taxon>
    </lineage>
</organism>
<dbReference type="RefSeq" id="WP_160560280.1">
    <property type="nucleotide sequence ID" value="NZ_QZDT01000016.1"/>
</dbReference>
<dbReference type="GO" id="GO:0005886">
    <property type="term" value="C:plasma membrane"/>
    <property type="evidence" value="ECO:0007669"/>
    <property type="project" value="TreeGrafter"/>
</dbReference>
<dbReference type="PROSITE" id="PS50885">
    <property type="entry name" value="HAMP"/>
    <property type="match status" value="1"/>
</dbReference>
<dbReference type="AlphaFoldDB" id="A0A9X5BGF6"/>
<evidence type="ECO:0000259" key="5">
    <source>
        <dbReference type="PROSITE" id="PS50111"/>
    </source>
</evidence>
<keyword evidence="8" id="KW-1185">Reference proteome</keyword>
<dbReference type="PANTHER" id="PTHR43531">
    <property type="entry name" value="PROTEIN ICFG"/>
    <property type="match status" value="1"/>
</dbReference>